<evidence type="ECO:0000256" key="6">
    <source>
        <dbReference type="ARBA" id="ARBA00023014"/>
    </source>
</evidence>
<comment type="function">
    <text evidence="8">Ferredoxins are iron-sulfur proteins that transfer electrons in a wide variety of metabolic reactions.</text>
</comment>
<keyword evidence="4 8" id="KW-0249">Electron transport</keyword>
<keyword evidence="7" id="KW-0003">3Fe-4S</keyword>
<sequence length="63" mass="6871">MRVRVDMTLCQTHAQCVFAAPEVFALDDDDELVYDATPADASWPAVEQAARACPVQAIFLDGD</sequence>
<dbReference type="Proteomes" id="UP000824681">
    <property type="component" value="Chromosome"/>
</dbReference>
<keyword evidence="10" id="KW-1185">Reference proteome</keyword>
<dbReference type="Gene3D" id="3.30.70.20">
    <property type="match status" value="1"/>
</dbReference>
<dbReference type="PANTHER" id="PTHR36923">
    <property type="entry name" value="FERREDOXIN"/>
    <property type="match status" value="1"/>
</dbReference>
<dbReference type="RefSeq" id="WP_020542730.1">
    <property type="nucleotide sequence ID" value="NZ_CP068985.1"/>
</dbReference>
<dbReference type="SUPFAM" id="SSF54862">
    <property type="entry name" value="4Fe-4S ferredoxins"/>
    <property type="match status" value="1"/>
</dbReference>
<reference evidence="9 10" key="1">
    <citation type="journal article" date="2021" name="ACS Chem. Biol.">
        <title>Genomic-Led Discovery of a Novel Glycopeptide Antibiotic by Nonomuraea coxensis DSM 45129.</title>
        <authorList>
            <person name="Yushchuk O."/>
            <person name="Vior N.M."/>
            <person name="Andreo-Vidal A."/>
            <person name="Berini F."/>
            <person name="Ruckert C."/>
            <person name="Busche T."/>
            <person name="Binda E."/>
            <person name="Kalinowski J."/>
            <person name="Truman A.W."/>
            <person name="Marinelli F."/>
        </authorList>
    </citation>
    <scope>NUCLEOTIDE SEQUENCE [LARGE SCALE GENOMIC DNA]</scope>
    <source>
        <strain evidence="9 10">DSM 45129</strain>
    </source>
</reference>
<proteinExistence type="predicted"/>
<evidence type="ECO:0000313" key="10">
    <source>
        <dbReference type="Proteomes" id="UP000824681"/>
    </source>
</evidence>
<evidence type="ECO:0000256" key="5">
    <source>
        <dbReference type="ARBA" id="ARBA00023004"/>
    </source>
</evidence>
<organism evidence="9 10">
    <name type="scientific">Nonomuraea coxensis DSM 45129</name>
    <dbReference type="NCBI Taxonomy" id="1122611"/>
    <lineage>
        <taxon>Bacteria</taxon>
        <taxon>Bacillati</taxon>
        <taxon>Actinomycetota</taxon>
        <taxon>Actinomycetes</taxon>
        <taxon>Streptosporangiales</taxon>
        <taxon>Streptosporangiaceae</taxon>
        <taxon>Nonomuraea</taxon>
    </lineage>
</organism>
<keyword evidence="3 8" id="KW-0479">Metal-binding</keyword>
<keyword evidence="6 8" id="KW-0411">Iron-sulfur</keyword>
<comment type="cofactor">
    <cofactor evidence="1">
        <name>[3Fe-4S] cluster</name>
        <dbReference type="ChEBI" id="CHEBI:21137"/>
    </cofactor>
</comment>
<accession>A0ABX8U288</accession>
<name>A0ABX8U288_9ACTN</name>
<evidence type="ECO:0000256" key="1">
    <source>
        <dbReference type="ARBA" id="ARBA00001927"/>
    </source>
</evidence>
<dbReference type="EMBL" id="CP068985">
    <property type="protein sequence ID" value="QYC41663.1"/>
    <property type="molecule type" value="Genomic_DNA"/>
</dbReference>
<evidence type="ECO:0000313" key="9">
    <source>
        <dbReference type="EMBL" id="QYC41663.1"/>
    </source>
</evidence>
<keyword evidence="5 8" id="KW-0408">Iron</keyword>
<dbReference type="InterPro" id="IPR051269">
    <property type="entry name" value="Fe-S_cluster_ET"/>
</dbReference>
<protein>
    <recommendedName>
        <fullName evidence="8">Ferredoxin</fullName>
    </recommendedName>
</protein>
<evidence type="ECO:0000256" key="4">
    <source>
        <dbReference type="ARBA" id="ARBA00022982"/>
    </source>
</evidence>
<gene>
    <name evidence="9" type="ORF">Nocox_20270</name>
</gene>
<keyword evidence="2 8" id="KW-0813">Transport</keyword>
<dbReference type="InterPro" id="IPR001080">
    <property type="entry name" value="3Fe4S_ferredoxin"/>
</dbReference>
<evidence type="ECO:0000256" key="3">
    <source>
        <dbReference type="ARBA" id="ARBA00022723"/>
    </source>
</evidence>
<dbReference type="Pfam" id="PF13459">
    <property type="entry name" value="Fer4_15"/>
    <property type="match status" value="1"/>
</dbReference>
<evidence type="ECO:0000256" key="7">
    <source>
        <dbReference type="ARBA" id="ARBA00023291"/>
    </source>
</evidence>
<dbReference type="PANTHER" id="PTHR36923:SF3">
    <property type="entry name" value="FERREDOXIN"/>
    <property type="match status" value="1"/>
</dbReference>
<evidence type="ECO:0000256" key="2">
    <source>
        <dbReference type="ARBA" id="ARBA00022448"/>
    </source>
</evidence>
<evidence type="ECO:0000256" key="8">
    <source>
        <dbReference type="RuleBase" id="RU368020"/>
    </source>
</evidence>
<dbReference type="PRINTS" id="PR00352">
    <property type="entry name" value="3FE4SFRDOXIN"/>
</dbReference>